<evidence type="ECO:0000313" key="1">
    <source>
        <dbReference type="EMBL" id="KZV14056.1"/>
    </source>
</evidence>
<dbReference type="AlphaFoldDB" id="A0A2Z6ZXW6"/>
<accession>A0A2Z6ZXW6</accession>
<evidence type="ECO:0000313" key="2">
    <source>
        <dbReference type="Proteomes" id="UP000250235"/>
    </source>
</evidence>
<keyword evidence="2" id="KW-1185">Reference proteome</keyword>
<protein>
    <submittedName>
        <fullName evidence="1">Uncharacterized protein</fullName>
    </submittedName>
</protein>
<dbReference type="EMBL" id="KV022371">
    <property type="protein sequence ID" value="KZV14056.1"/>
    <property type="molecule type" value="Genomic_DNA"/>
</dbReference>
<proteinExistence type="predicted"/>
<sequence length="150" mass="16784">MVQLIFISVVNCFAYLFIAEQTSLHIRSLFVNQISLHIRSFFASDLSPHQISICIRSLVALDPDSFFTADPDFSSHLNRSSVHSWIQISSFDDVTTAESSISLDDVTTAEIFNLSSAKLSMTSRLLKSSIHLDDVTTAEIFNSLIFCLRC</sequence>
<dbReference type="Proteomes" id="UP000250235">
    <property type="component" value="Unassembled WGS sequence"/>
</dbReference>
<gene>
    <name evidence="1" type="ORF">F511_44517</name>
</gene>
<reference evidence="1 2" key="1">
    <citation type="journal article" date="2015" name="Proc. Natl. Acad. Sci. U.S.A.">
        <title>The resurrection genome of Boea hygrometrica: A blueprint for survival of dehydration.</title>
        <authorList>
            <person name="Xiao L."/>
            <person name="Yang G."/>
            <person name="Zhang L."/>
            <person name="Yang X."/>
            <person name="Zhao S."/>
            <person name="Ji Z."/>
            <person name="Zhou Q."/>
            <person name="Hu M."/>
            <person name="Wang Y."/>
            <person name="Chen M."/>
            <person name="Xu Y."/>
            <person name="Jin H."/>
            <person name="Xiao X."/>
            <person name="Hu G."/>
            <person name="Bao F."/>
            <person name="Hu Y."/>
            <person name="Wan P."/>
            <person name="Li L."/>
            <person name="Deng X."/>
            <person name="Kuang T."/>
            <person name="Xiang C."/>
            <person name="Zhu J.K."/>
            <person name="Oliver M.J."/>
            <person name="He Y."/>
        </authorList>
    </citation>
    <scope>NUCLEOTIDE SEQUENCE [LARGE SCALE GENOMIC DNA]</scope>
    <source>
        <strain evidence="2">cv. XS01</strain>
    </source>
</reference>
<name>A0A2Z6ZXW6_9LAMI</name>
<organism evidence="1 2">
    <name type="scientific">Dorcoceras hygrometricum</name>
    <dbReference type="NCBI Taxonomy" id="472368"/>
    <lineage>
        <taxon>Eukaryota</taxon>
        <taxon>Viridiplantae</taxon>
        <taxon>Streptophyta</taxon>
        <taxon>Embryophyta</taxon>
        <taxon>Tracheophyta</taxon>
        <taxon>Spermatophyta</taxon>
        <taxon>Magnoliopsida</taxon>
        <taxon>eudicotyledons</taxon>
        <taxon>Gunneridae</taxon>
        <taxon>Pentapetalae</taxon>
        <taxon>asterids</taxon>
        <taxon>lamiids</taxon>
        <taxon>Lamiales</taxon>
        <taxon>Gesneriaceae</taxon>
        <taxon>Didymocarpoideae</taxon>
        <taxon>Trichosporeae</taxon>
        <taxon>Loxocarpinae</taxon>
        <taxon>Dorcoceras</taxon>
    </lineage>
</organism>